<gene>
    <name evidence="1" type="ORF">DT99_23390</name>
</gene>
<name>A0A071M9A7_9BURK</name>
<proteinExistence type="predicted"/>
<organism evidence="1">
    <name type="scientific">Burkholderia cenocepacia</name>
    <dbReference type="NCBI Taxonomy" id="95486"/>
    <lineage>
        <taxon>Bacteria</taxon>
        <taxon>Pseudomonadati</taxon>
        <taxon>Pseudomonadota</taxon>
        <taxon>Betaproteobacteria</taxon>
        <taxon>Burkholderiales</taxon>
        <taxon>Burkholderiaceae</taxon>
        <taxon>Burkholderia</taxon>
        <taxon>Burkholderia cepacia complex</taxon>
    </lineage>
</organism>
<dbReference type="AlphaFoldDB" id="A0A071M9A7"/>
<protein>
    <submittedName>
        <fullName evidence="1">Uncharacterized protein</fullName>
    </submittedName>
</protein>
<comment type="caution">
    <text evidence="1">The sequence shown here is derived from an EMBL/GenBank/DDBJ whole genome shotgun (WGS) entry which is preliminary data.</text>
</comment>
<dbReference type="OrthoDB" id="9925511at2"/>
<reference evidence="1" key="1">
    <citation type="submission" date="2014-04" db="EMBL/GenBank/DDBJ databases">
        <title>In planta biocontrol of soil-borne Fusarium wilt of banana through a plant endophytic bacterium, Burkholderia cenocepacia 869T2.</title>
        <authorList>
            <person name="Ho Y.-N."/>
            <person name="Chiang H.-M."/>
            <person name="Chao C.-P."/>
            <person name="Su C.-C."/>
            <person name="Hsu H.-F."/>
            <person name="Guo C.-T."/>
            <person name="Hsieh J.-L."/>
            <person name="Huang C.-C."/>
        </authorList>
    </citation>
    <scope>NUCLEOTIDE SEQUENCE [LARGE SCALE GENOMIC DNA]</scope>
    <source>
        <strain evidence="1">869T2</strain>
    </source>
</reference>
<dbReference type="EMBL" id="JJOA01000020">
    <property type="protein sequence ID" value="KEA57367.1"/>
    <property type="molecule type" value="Genomic_DNA"/>
</dbReference>
<accession>A0A071M9A7</accession>
<evidence type="ECO:0000313" key="1">
    <source>
        <dbReference type="EMBL" id="KEA57367.1"/>
    </source>
</evidence>
<sequence length="67" mass="7513">MTFILPHNPRQDRRQRADALLLEAAADDAFVRESLRIVAEARQRIEDSRVLTTGAAPRDMHDGADVS</sequence>